<dbReference type="Pfam" id="PF00903">
    <property type="entry name" value="Glyoxalase"/>
    <property type="match status" value="1"/>
</dbReference>
<dbReference type="CDD" id="cd06587">
    <property type="entry name" value="VOC"/>
    <property type="match status" value="1"/>
</dbReference>
<dbReference type="PANTHER" id="PTHR43279:SF1">
    <property type="entry name" value="CATECHOL-2,3-DIOXYGENASE"/>
    <property type="match status" value="1"/>
</dbReference>
<dbReference type="Proteomes" id="UP000286288">
    <property type="component" value="Unassembled WGS sequence"/>
</dbReference>
<dbReference type="Proteomes" id="UP001268896">
    <property type="component" value="Unassembled WGS sequence"/>
</dbReference>
<dbReference type="InterPro" id="IPR029068">
    <property type="entry name" value="Glyas_Bleomycin-R_OHBP_Dase"/>
</dbReference>
<name>A0A1L8SFI1_ENTCA</name>
<dbReference type="PROSITE" id="PS51819">
    <property type="entry name" value="VOC"/>
    <property type="match status" value="1"/>
</dbReference>
<dbReference type="AlphaFoldDB" id="A0A1L8SFI1"/>
<proteinExistence type="predicted"/>
<dbReference type="InterPro" id="IPR004360">
    <property type="entry name" value="Glyas_Fos-R_dOase_dom"/>
</dbReference>
<evidence type="ECO:0000313" key="2">
    <source>
        <dbReference type="EMBL" id="MDT2963077.1"/>
    </source>
</evidence>
<dbReference type="OrthoDB" id="9792626at2"/>
<evidence type="ECO:0000313" key="4">
    <source>
        <dbReference type="Proteomes" id="UP000286288"/>
    </source>
</evidence>
<accession>A0A1L8SFI1</accession>
<dbReference type="PANTHER" id="PTHR43279">
    <property type="entry name" value="CATECHOL-2,3-DIOXYGENASE"/>
    <property type="match status" value="1"/>
</dbReference>
<feature type="domain" description="VOC" evidence="1">
    <location>
        <begin position="11"/>
        <end position="129"/>
    </location>
</feature>
<dbReference type="InterPro" id="IPR032703">
    <property type="entry name" value="CppA_C"/>
</dbReference>
<organism evidence="3 4">
    <name type="scientific">Enterococcus casseliflavus</name>
    <name type="common">Enterococcus flavescens</name>
    <dbReference type="NCBI Taxonomy" id="37734"/>
    <lineage>
        <taxon>Bacteria</taxon>
        <taxon>Bacillati</taxon>
        <taxon>Bacillota</taxon>
        <taxon>Bacilli</taxon>
        <taxon>Lactobacillales</taxon>
        <taxon>Enterococcaceae</taxon>
        <taxon>Enterococcus</taxon>
    </lineage>
</organism>
<dbReference type="EMBL" id="JARQDV010000001">
    <property type="protein sequence ID" value="MDT2963077.1"/>
    <property type="molecule type" value="Genomic_DNA"/>
</dbReference>
<dbReference type="Gene3D" id="3.10.180.10">
    <property type="entry name" value="2,3-Dihydroxybiphenyl 1,2-Dioxygenase, domain 1"/>
    <property type="match status" value="2"/>
</dbReference>
<dbReference type="Pfam" id="PF14507">
    <property type="entry name" value="CppA_C"/>
    <property type="match status" value="1"/>
</dbReference>
<dbReference type="EMBL" id="QRMZ01000016">
    <property type="protein sequence ID" value="RHK05708.1"/>
    <property type="molecule type" value="Genomic_DNA"/>
</dbReference>
<evidence type="ECO:0000259" key="1">
    <source>
        <dbReference type="PROSITE" id="PS51819"/>
    </source>
</evidence>
<dbReference type="RefSeq" id="WP_015508862.1">
    <property type="nucleotide sequence ID" value="NZ_BAAAXK010000048.1"/>
</dbReference>
<reference evidence="3 4" key="1">
    <citation type="submission" date="2018-08" db="EMBL/GenBank/DDBJ databases">
        <title>A genome reference for cultivated species of the human gut microbiota.</title>
        <authorList>
            <person name="Zou Y."/>
            <person name="Xue W."/>
            <person name="Luo G."/>
        </authorList>
    </citation>
    <scope>NUCLEOTIDE SEQUENCE [LARGE SCALE GENOMIC DNA]</scope>
    <source>
        <strain evidence="3 4">AF48-16</strain>
    </source>
</reference>
<dbReference type="SUPFAM" id="SSF54593">
    <property type="entry name" value="Glyoxalase/Bleomycin resistance protein/Dihydroxybiphenyl dioxygenase"/>
    <property type="match status" value="1"/>
</dbReference>
<dbReference type="GeneID" id="15140969"/>
<protein>
    <submittedName>
        <fullName evidence="2">CppA N-terminal domain-containing protein</fullName>
    </submittedName>
    <submittedName>
        <fullName evidence="3">Glyoxalase</fullName>
    </submittedName>
</protein>
<gene>
    <name evidence="3" type="ORF">DW084_12270</name>
    <name evidence="2" type="ORF">P7I32_00540</name>
</gene>
<evidence type="ECO:0000313" key="3">
    <source>
        <dbReference type="EMBL" id="RHK05708.1"/>
    </source>
</evidence>
<sequence length="273" mass="30533">MTDFLLGSSTKLLTVAIRVKDRDQAIAFYRDVLGFELKREENELAIFGLKGLDREVLWLEESPRANDHFGEIKKMQRIVLAVSSLEEAATIASNAQQKAIAFEEARYEANQLGFIIADPEGNKIEVLFTAPAGTAVPKDEAELIKAAPAKAAGLSKEAHFGKLYLNVSDLAKEQLFLEESLGLKTKEAETKEFILNDGDFQVGLTEAQGGTIDLPTHEVLGLDFLKISISQEDIDTLEKHLSEKNQEFFIDKKRKLLTTYDAIGIEWWFIVKK</sequence>
<dbReference type="InterPro" id="IPR037523">
    <property type="entry name" value="VOC_core"/>
</dbReference>
<reference evidence="2" key="2">
    <citation type="submission" date="2023-03" db="EMBL/GenBank/DDBJ databases">
        <authorList>
            <person name="Shen W."/>
            <person name="Cai J."/>
        </authorList>
    </citation>
    <scope>NUCLEOTIDE SEQUENCE</scope>
    <source>
        <strain evidence="2">K72-2</strain>
    </source>
</reference>
<comment type="caution">
    <text evidence="3">The sequence shown here is derived from an EMBL/GenBank/DDBJ whole genome shotgun (WGS) entry which is preliminary data.</text>
</comment>